<comment type="caution">
    <text evidence="1">The sequence shown here is derived from an EMBL/GenBank/DDBJ whole genome shotgun (WGS) entry which is preliminary data.</text>
</comment>
<organism evidence="1 2">
    <name type="scientific">Meloidogyne enterolobii</name>
    <name type="common">Root-knot nematode worm</name>
    <name type="synonym">Meloidogyne mayaguensis</name>
    <dbReference type="NCBI Taxonomy" id="390850"/>
    <lineage>
        <taxon>Eukaryota</taxon>
        <taxon>Metazoa</taxon>
        <taxon>Ecdysozoa</taxon>
        <taxon>Nematoda</taxon>
        <taxon>Chromadorea</taxon>
        <taxon>Rhabditida</taxon>
        <taxon>Tylenchina</taxon>
        <taxon>Tylenchomorpha</taxon>
        <taxon>Tylenchoidea</taxon>
        <taxon>Meloidogynidae</taxon>
        <taxon>Meloidogyninae</taxon>
        <taxon>Meloidogyne</taxon>
    </lineage>
</organism>
<reference evidence="1 2" key="1">
    <citation type="submission" date="2020-08" db="EMBL/GenBank/DDBJ databases">
        <authorList>
            <person name="Koutsovoulos G."/>
            <person name="Danchin GJ E."/>
        </authorList>
    </citation>
    <scope>NUCLEOTIDE SEQUENCE [LARGE SCALE GENOMIC DNA]</scope>
</reference>
<accession>A0A6V7VTK8</accession>
<proteinExistence type="predicted"/>
<dbReference type="Proteomes" id="UP000580250">
    <property type="component" value="Unassembled WGS sequence"/>
</dbReference>
<sequence length="99" mass="11806">MPVFEKLTLSDQGLSPEGKELLYDQSVIYTNILLRYNQRRLGLIEGAQRLDECFRLINRSIENEYTYRSMPSDQLKYFSMSINYLKCSNFMEKFLERSD</sequence>
<dbReference type="EMBL" id="CAJEWN010000313">
    <property type="protein sequence ID" value="CAD2178159.1"/>
    <property type="molecule type" value="Genomic_DNA"/>
</dbReference>
<name>A0A6V7VTK8_MELEN</name>
<protein>
    <submittedName>
        <fullName evidence="1">Uncharacterized protein</fullName>
    </submittedName>
</protein>
<dbReference type="AlphaFoldDB" id="A0A6V7VTK8"/>
<evidence type="ECO:0000313" key="1">
    <source>
        <dbReference type="EMBL" id="CAD2178159.1"/>
    </source>
</evidence>
<evidence type="ECO:0000313" key="2">
    <source>
        <dbReference type="Proteomes" id="UP000580250"/>
    </source>
</evidence>
<gene>
    <name evidence="1" type="ORF">MENT_LOCUS30085</name>
</gene>